<sequence>MHSLSWYLQVELQCAGCTSVNMTRTLDKTLNSASLKFPLIDSNGKPISIETLEWNLPIRLFPPMASAVHFPPEDTKASLVVVPDF</sequence>
<dbReference type="AlphaFoldDB" id="A0ABD2QLQ8"/>
<gene>
    <name evidence="1" type="ORF">Ciccas_001002</name>
</gene>
<dbReference type="Proteomes" id="UP001626550">
    <property type="component" value="Unassembled WGS sequence"/>
</dbReference>
<comment type="caution">
    <text evidence="1">The sequence shown here is derived from an EMBL/GenBank/DDBJ whole genome shotgun (WGS) entry which is preliminary data.</text>
</comment>
<keyword evidence="2" id="KW-1185">Reference proteome</keyword>
<organism evidence="1 2">
    <name type="scientific">Cichlidogyrus casuarinus</name>
    <dbReference type="NCBI Taxonomy" id="1844966"/>
    <lineage>
        <taxon>Eukaryota</taxon>
        <taxon>Metazoa</taxon>
        <taxon>Spiralia</taxon>
        <taxon>Lophotrochozoa</taxon>
        <taxon>Platyhelminthes</taxon>
        <taxon>Monogenea</taxon>
        <taxon>Monopisthocotylea</taxon>
        <taxon>Dactylogyridea</taxon>
        <taxon>Ancyrocephalidae</taxon>
        <taxon>Cichlidogyrus</taxon>
    </lineage>
</organism>
<reference evidence="1 2" key="1">
    <citation type="submission" date="2024-11" db="EMBL/GenBank/DDBJ databases">
        <title>Adaptive evolution of stress response genes in parasites aligns with host niche diversity.</title>
        <authorList>
            <person name="Hahn C."/>
            <person name="Resl P."/>
        </authorList>
    </citation>
    <scope>NUCLEOTIDE SEQUENCE [LARGE SCALE GENOMIC DNA]</scope>
    <source>
        <strain evidence="1">EGGRZ-B1_66</strain>
        <tissue evidence="1">Body</tissue>
    </source>
</reference>
<dbReference type="EMBL" id="JBJKFK010000061">
    <property type="protein sequence ID" value="KAL3320307.1"/>
    <property type="molecule type" value="Genomic_DNA"/>
</dbReference>
<protein>
    <submittedName>
        <fullName evidence="1">Uncharacterized protein</fullName>
    </submittedName>
</protein>
<proteinExistence type="predicted"/>
<accession>A0ABD2QLQ8</accession>
<evidence type="ECO:0000313" key="1">
    <source>
        <dbReference type="EMBL" id="KAL3320307.1"/>
    </source>
</evidence>
<evidence type="ECO:0000313" key="2">
    <source>
        <dbReference type="Proteomes" id="UP001626550"/>
    </source>
</evidence>
<name>A0ABD2QLQ8_9PLAT</name>